<protein>
    <submittedName>
        <fullName evidence="1">Uncharacterized protein</fullName>
    </submittedName>
</protein>
<name>A0A2T5LZ28_9EURO</name>
<dbReference type="AlphaFoldDB" id="A0A2T5LZ28"/>
<organism evidence="1 2">
    <name type="scientific">Aspergillus ochraceoroseus IBT 24754</name>
    <dbReference type="NCBI Taxonomy" id="1392256"/>
    <lineage>
        <taxon>Eukaryota</taxon>
        <taxon>Fungi</taxon>
        <taxon>Dikarya</taxon>
        <taxon>Ascomycota</taxon>
        <taxon>Pezizomycotina</taxon>
        <taxon>Eurotiomycetes</taxon>
        <taxon>Eurotiomycetidae</taxon>
        <taxon>Eurotiales</taxon>
        <taxon>Aspergillaceae</taxon>
        <taxon>Aspergillus</taxon>
        <taxon>Aspergillus subgen. Nidulantes</taxon>
    </lineage>
</organism>
<sequence length="186" mass="20200">MGRGGGIQHPYRALDLNLATWGGATGWEDQESKRVPDSHSAAAGCLTVSFAHGDLTLRDMVVIWNRDAALLGGVIRTASTNKSLAMRILWDLTWPRGTVSLVHRRETTCVPGQDVADRMMQVCIRITEMIGPQRFSSSSQPGWSLTGLIMNGTMERRPDLPRASKCCLTGSNDQSSSFPSTAPLSV</sequence>
<dbReference type="VEuPathDB" id="FungiDB:P175DRAFT_0531040"/>
<dbReference type="GeneID" id="63816718"/>
<gene>
    <name evidence="1" type="ORF">P175DRAFT_0531040</name>
</gene>
<evidence type="ECO:0000313" key="1">
    <source>
        <dbReference type="EMBL" id="PTU21526.1"/>
    </source>
</evidence>
<dbReference type="Proteomes" id="UP000244073">
    <property type="component" value="Unassembled WGS sequence"/>
</dbReference>
<reference evidence="1 2" key="1">
    <citation type="journal article" date="2018" name="Proc. Natl. Acad. Sci. U.S.A.">
        <title>Linking secondary metabolites to gene clusters through genome sequencing of six diverse Aspergillus species.</title>
        <authorList>
            <person name="Kaerboelling I."/>
            <person name="Vesth T.C."/>
            <person name="Frisvad J.C."/>
            <person name="Nybo J.L."/>
            <person name="Theobald S."/>
            <person name="Kuo A."/>
            <person name="Bowyer P."/>
            <person name="Matsuda Y."/>
            <person name="Mondo S."/>
            <person name="Lyhne E.K."/>
            <person name="Kogle M.E."/>
            <person name="Clum A."/>
            <person name="Lipzen A."/>
            <person name="Salamov A."/>
            <person name="Ngan C.Y."/>
            <person name="Daum C."/>
            <person name="Chiniquy J."/>
            <person name="Barry K."/>
            <person name="LaButti K."/>
            <person name="Haridas S."/>
            <person name="Simmons B.A."/>
            <person name="Magnuson J.K."/>
            <person name="Mortensen U.H."/>
            <person name="Larsen T.O."/>
            <person name="Grigoriev I.V."/>
            <person name="Baker S.E."/>
            <person name="Andersen M.R."/>
        </authorList>
    </citation>
    <scope>NUCLEOTIDE SEQUENCE [LARGE SCALE GENOMIC DNA]</scope>
    <source>
        <strain evidence="1 2">IBT 24754</strain>
    </source>
</reference>
<proteinExistence type="predicted"/>
<dbReference type="EMBL" id="MSFN02000003">
    <property type="protein sequence ID" value="PTU21526.1"/>
    <property type="molecule type" value="Genomic_DNA"/>
</dbReference>
<accession>A0A2T5LZ28</accession>
<comment type="caution">
    <text evidence="1">The sequence shown here is derived from an EMBL/GenBank/DDBJ whole genome shotgun (WGS) entry which is preliminary data.</text>
</comment>
<evidence type="ECO:0000313" key="2">
    <source>
        <dbReference type="Proteomes" id="UP000244073"/>
    </source>
</evidence>
<dbReference type="RefSeq" id="XP_040752918.1">
    <property type="nucleotide sequence ID" value="XM_040899836.1"/>
</dbReference>